<dbReference type="Pfam" id="PF07690">
    <property type="entry name" value="MFS_1"/>
    <property type="match status" value="1"/>
</dbReference>
<feature type="domain" description="Major facilitator superfamily (MFS) profile" evidence="7">
    <location>
        <begin position="16"/>
        <end position="400"/>
    </location>
</feature>
<dbReference type="OrthoDB" id="9812221at2"/>
<dbReference type="PROSITE" id="PS50850">
    <property type="entry name" value="MFS"/>
    <property type="match status" value="1"/>
</dbReference>
<feature type="transmembrane region" description="Helical" evidence="6">
    <location>
        <begin position="82"/>
        <end position="101"/>
    </location>
</feature>
<comment type="caution">
    <text evidence="8">The sequence shown here is derived from an EMBL/GenBank/DDBJ whole genome shotgun (WGS) entry which is preliminary data.</text>
</comment>
<dbReference type="InterPro" id="IPR050189">
    <property type="entry name" value="MFS_Efflux_Transporters"/>
</dbReference>
<dbReference type="SUPFAM" id="SSF103473">
    <property type="entry name" value="MFS general substrate transporter"/>
    <property type="match status" value="1"/>
</dbReference>
<feature type="transmembrane region" description="Helical" evidence="6">
    <location>
        <begin position="310"/>
        <end position="333"/>
    </location>
</feature>
<feature type="transmembrane region" description="Helical" evidence="6">
    <location>
        <begin position="107"/>
        <end position="128"/>
    </location>
</feature>
<feature type="transmembrane region" description="Helical" evidence="6">
    <location>
        <begin position="256"/>
        <end position="272"/>
    </location>
</feature>
<keyword evidence="3 6" id="KW-0812">Transmembrane</keyword>
<reference evidence="8 9" key="1">
    <citation type="submission" date="2019-05" db="EMBL/GenBank/DDBJ databases">
        <authorList>
            <person name="Qu J.-H."/>
        </authorList>
    </citation>
    <scope>NUCLEOTIDE SEQUENCE [LARGE SCALE GENOMIC DNA]</scope>
    <source>
        <strain evidence="8 9">NS28</strain>
    </source>
</reference>
<dbReference type="GO" id="GO:0022857">
    <property type="term" value="F:transmembrane transporter activity"/>
    <property type="evidence" value="ECO:0007669"/>
    <property type="project" value="InterPro"/>
</dbReference>
<feature type="transmembrane region" description="Helical" evidence="6">
    <location>
        <begin position="354"/>
        <end position="375"/>
    </location>
</feature>
<evidence type="ECO:0000313" key="9">
    <source>
        <dbReference type="Proteomes" id="UP000323994"/>
    </source>
</evidence>
<evidence type="ECO:0000256" key="6">
    <source>
        <dbReference type="SAM" id="Phobius"/>
    </source>
</evidence>
<accession>A0A5M8QT08</accession>
<dbReference type="Proteomes" id="UP000323994">
    <property type="component" value="Unassembled WGS sequence"/>
</dbReference>
<evidence type="ECO:0000313" key="8">
    <source>
        <dbReference type="EMBL" id="KAA6439249.1"/>
    </source>
</evidence>
<keyword evidence="4 6" id="KW-1133">Transmembrane helix</keyword>
<comment type="subcellular location">
    <subcellularLocation>
        <location evidence="1">Cell membrane</location>
        <topology evidence="1">Multi-pass membrane protein</topology>
    </subcellularLocation>
</comment>
<dbReference type="InterPro" id="IPR020846">
    <property type="entry name" value="MFS_dom"/>
</dbReference>
<feature type="transmembrane region" description="Helical" evidence="6">
    <location>
        <begin position="52"/>
        <end position="70"/>
    </location>
</feature>
<proteinExistence type="predicted"/>
<name>A0A5M8QT08_9BACT</name>
<evidence type="ECO:0000256" key="2">
    <source>
        <dbReference type="ARBA" id="ARBA00022475"/>
    </source>
</evidence>
<evidence type="ECO:0000256" key="3">
    <source>
        <dbReference type="ARBA" id="ARBA00022692"/>
    </source>
</evidence>
<sequence>MTDQKTSVFTGYEKFIIAIIATLQFTVVLDFMVLSPLGYILLDELSISTSQFGLVVSAYAFSAGAAGLLTAGFADKFDRKKLLLFFYTGFVIGTFLCGIAPDYHFLLMARIFTGLFGGVIGSITSAIITDLFAIEVRGRVMGFVQMAFASSQVLGIPIGLYLAKVSSWHAPFLMIVGLSIIVGLLIVKYMQPINEHLKIQTKSNAFSHLGKTLSRPEYLQGFAATILLATGGFMLMPFGTAFGVNNLGIKEDQLPTLYMITGICMLVFSPFIGKLSDRIGKYKVFLGGSAIACAMTVIYCNLGITPLWIIIMLNVLLFVGITARMISASALMTAIPEPQDRGAFMGVNSSVQQIAGGIASLIAGFIVSETSTGYIENYPTLGNVVVIAIIVTALLMYRIHKYVEAKLNREAVASAANASV</sequence>
<dbReference type="RefSeq" id="WP_139012499.1">
    <property type="nucleotide sequence ID" value="NZ_VBSN01000038.1"/>
</dbReference>
<feature type="transmembrane region" description="Helical" evidence="6">
    <location>
        <begin position="381"/>
        <end position="399"/>
    </location>
</feature>
<evidence type="ECO:0000256" key="1">
    <source>
        <dbReference type="ARBA" id="ARBA00004651"/>
    </source>
</evidence>
<dbReference type="PANTHER" id="PTHR43124:SF3">
    <property type="entry name" value="CHLORAMPHENICOL EFFLUX PUMP RV0191"/>
    <property type="match status" value="1"/>
</dbReference>
<dbReference type="GO" id="GO:0005886">
    <property type="term" value="C:plasma membrane"/>
    <property type="evidence" value="ECO:0007669"/>
    <property type="project" value="UniProtKB-SubCell"/>
</dbReference>
<dbReference type="CDD" id="cd17324">
    <property type="entry name" value="MFS_NepI_like"/>
    <property type="match status" value="1"/>
</dbReference>
<evidence type="ECO:0000256" key="4">
    <source>
        <dbReference type="ARBA" id="ARBA00022989"/>
    </source>
</evidence>
<feature type="transmembrane region" description="Helical" evidence="6">
    <location>
        <begin position="168"/>
        <end position="187"/>
    </location>
</feature>
<feature type="transmembrane region" description="Helical" evidence="6">
    <location>
        <begin position="221"/>
        <end position="244"/>
    </location>
</feature>
<feature type="transmembrane region" description="Helical" evidence="6">
    <location>
        <begin position="284"/>
        <end position="304"/>
    </location>
</feature>
<evidence type="ECO:0000256" key="5">
    <source>
        <dbReference type="ARBA" id="ARBA00023136"/>
    </source>
</evidence>
<dbReference type="PANTHER" id="PTHR43124">
    <property type="entry name" value="PURINE EFFLUX PUMP PBUE"/>
    <property type="match status" value="1"/>
</dbReference>
<gene>
    <name evidence="8" type="ORF">FEM33_13305</name>
</gene>
<keyword evidence="2" id="KW-1003">Cell membrane</keyword>
<keyword evidence="9" id="KW-1185">Reference proteome</keyword>
<dbReference type="AlphaFoldDB" id="A0A5M8QT08"/>
<evidence type="ECO:0000259" key="7">
    <source>
        <dbReference type="PROSITE" id="PS50850"/>
    </source>
</evidence>
<dbReference type="InterPro" id="IPR036259">
    <property type="entry name" value="MFS_trans_sf"/>
</dbReference>
<feature type="transmembrane region" description="Helical" evidence="6">
    <location>
        <begin position="15"/>
        <end position="40"/>
    </location>
</feature>
<dbReference type="Gene3D" id="1.20.1250.20">
    <property type="entry name" value="MFS general substrate transporter like domains"/>
    <property type="match status" value="1"/>
</dbReference>
<organism evidence="8 9">
    <name type="scientific">Dyadobacter flavalbus</name>
    <dbReference type="NCBI Taxonomy" id="2579942"/>
    <lineage>
        <taxon>Bacteria</taxon>
        <taxon>Pseudomonadati</taxon>
        <taxon>Bacteroidota</taxon>
        <taxon>Cytophagia</taxon>
        <taxon>Cytophagales</taxon>
        <taxon>Spirosomataceae</taxon>
        <taxon>Dyadobacter</taxon>
    </lineage>
</organism>
<dbReference type="EMBL" id="VBSN01000038">
    <property type="protein sequence ID" value="KAA6439249.1"/>
    <property type="molecule type" value="Genomic_DNA"/>
</dbReference>
<keyword evidence="5 6" id="KW-0472">Membrane</keyword>
<dbReference type="InterPro" id="IPR011701">
    <property type="entry name" value="MFS"/>
</dbReference>
<protein>
    <submittedName>
        <fullName evidence="8">MFS transporter</fullName>
    </submittedName>
</protein>
<feature type="transmembrane region" description="Helical" evidence="6">
    <location>
        <begin position="140"/>
        <end position="162"/>
    </location>
</feature>